<dbReference type="KEGG" id="vg:37620054"/>
<evidence type="ECO:0000256" key="11">
    <source>
        <dbReference type="ARBA" id="ARBA00022722"/>
    </source>
</evidence>
<keyword evidence="12" id="KW-0479">Metal-binding</keyword>
<keyword evidence="14" id="KW-0255">Endonuclease</keyword>
<dbReference type="GO" id="GO:0075732">
    <property type="term" value="P:viral penetration into host nucleus"/>
    <property type="evidence" value="ECO:0007669"/>
    <property type="project" value="UniProtKB-KW"/>
</dbReference>
<dbReference type="GO" id="GO:0004190">
    <property type="term" value="F:aspartic-type endopeptidase activity"/>
    <property type="evidence" value="ECO:0007669"/>
    <property type="project" value="UniProtKB-KW"/>
</dbReference>
<dbReference type="GO" id="GO:0030430">
    <property type="term" value="C:host cell cytoplasm"/>
    <property type="evidence" value="ECO:0007669"/>
    <property type="project" value="UniProtKB-SubCell"/>
</dbReference>
<feature type="domain" description="Peptidase A9" evidence="32">
    <location>
        <begin position="1"/>
        <end position="143"/>
    </location>
</feature>
<keyword evidence="20" id="KW-0695">RNA-directed DNA polymerase</keyword>
<evidence type="ECO:0000256" key="21">
    <source>
        <dbReference type="ARBA" id="ARBA00022932"/>
    </source>
</evidence>
<gene>
    <name evidence="33" type="primary">pol</name>
</gene>
<evidence type="ECO:0000256" key="22">
    <source>
        <dbReference type="ARBA" id="ARBA00023172"/>
    </source>
</evidence>
<dbReference type="GO" id="GO:0046718">
    <property type="term" value="P:symbiont entry into host cell"/>
    <property type="evidence" value="ECO:0007669"/>
    <property type="project" value="UniProtKB-KW"/>
</dbReference>
<dbReference type="Pfam" id="PF00075">
    <property type="entry name" value="RNase_H"/>
    <property type="match status" value="1"/>
</dbReference>
<dbReference type="InterPro" id="IPR001641">
    <property type="entry name" value="Spumavirus_A9"/>
</dbReference>
<keyword evidence="23" id="KW-1179">Viral genome integration</keyword>
<dbReference type="InterPro" id="IPR040903">
    <property type="entry name" value="SH3_11"/>
</dbReference>
<dbReference type="Pfam" id="PF17919">
    <property type="entry name" value="RT_RNaseH_2"/>
    <property type="match status" value="1"/>
</dbReference>
<evidence type="ECO:0000256" key="6">
    <source>
        <dbReference type="ARBA" id="ARBA00022524"/>
    </source>
</evidence>
<dbReference type="InterPro" id="IPR041577">
    <property type="entry name" value="RT_RNaseH_2"/>
</dbReference>
<keyword evidence="34" id="KW-1185">Reference proteome</keyword>
<keyword evidence="22" id="KW-0233">DNA recombination</keyword>
<dbReference type="InterPro" id="IPR001584">
    <property type="entry name" value="Integrase_cat-core"/>
</dbReference>
<evidence type="ECO:0000259" key="30">
    <source>
        <dbReference type="PROSITE" id="PS50879"/>
    </source>
</evidence>
<dbReference type="GO" id="GO:0044826">
    <property type="term" value="P:viral genome integration into host DNA"/>
    <property type="evidence" value="ECO:0007669"/>
    <property type="project" value="UniProtKB-KW"/>
</dbReference>
<evidence type="ECO:0000256" key="25">
    <source>
        <dbReference type="ARBA" id="ARBA00023268"/>
    </source>
</evidence>
<keyword evidence="24" id="KW-1035">Host cytoplasm</keyword>
<dbReference type="Gene3D" id="2.30.30.140">
    <property type="match status" value="1"/>
</dbReference>
<evidence type="ECO:0000259" key="31">
    <source>
        <dbReference type="PROSITE" id="PS50994"/>
    </source>
</evidence>
<sequence>MNPLQLLQPLQAEVKGNKLIAHWDSGASITCIPESFLEEETPIKKTIIKTIHGQKEQKVYYLTFKVNGRKVEAEVIASPYDYILLSPMDVPWLVQKPLQLTILVPLQDYQSRILEKTALSEEFKKQLQTLFLKYDNLWQHWENQVCHRKIRPHNIATGDYPPRPQKQYPINPKARSSIQVVIDDLLKQGVLVQQNSTMNTPVYPIPKPDGRWGMVLDYREVNKTIPLIAAQNQHSAGILATIVRKKYKTTLVLANGFWAHPITPESYWLTAFIWQGKQYCWTRLPQGFLNSPALFTADVVDLLKEISNVQAYVDDIYLSHDDPQEHLDQLEKVFQILLQAGYVVSLKKSEVAQKTVEFLGFNITKEGRGLTEAFKAKLLDITPPKDLKQLQSILGLLNFARNFILNFAELVKPLYSLISSAKGKYIEWSNENTVQLQTIIKALNNADNLEERIPEKRLIIKVNTSPSAGYVRYYNETGKKPIMYLNYVFSKAELKFTLLEKLLTTMHKALIKAMDLAMGQEILVYSPVVSMTKIQKTPIPERKALPIRWITWMTYLEDPRIQFHYDKTLPELKNIPDVLTENSSKIMIHPSQYNSVFYTDGSAIRSPDPTKSHNAGMGIVQVKFSPELQVINQWSIPLGNHTAQMAEIAAVEFACKKALKITGPVLIITDSFYVAESTNKELPYWKSNGFVNNKKKPLKHVSKWKSIAECLSLKPDITIQHERGHQPIYTSIHTEGNALADKLATQGSYVVNNNDKKPNLDAELDHLIQGKYPKGYPKQYTYYMEDGKVKVNRPEGTKIIPPSLERAGIVQKAHNLAHTGREATLLKIANLYWWPNMRKDVVRQLGRCQQCLVTNAFNQTSGPILRPTRPLKPFDKFFIDYIGPLPPSNGYLHVLVVVDSMTGFTWLYPTKAPTTNATVKALNVLTSIAVPKVIHSDQGAAFTSSTFADWAKERGIQLEFSTPYHPQSSGKVERKNSDIKRLLTKLLVGRPTKWYDLLPVVQLALNNSYSPSLKHTPHQLLFGIDSNTPFANQDTLDLTREEELSLLQEIRSSLHQPSTPPASTRSWSPIGGQIVQERVPRPASLRPRWHKPSRIVDILNERTVVIVDHLGNNRTVSIDNLKLTPHQDGTSNVSSTMDHLE</sequence>
<evidence type="ECO:0000256" key="7">
    <source>
        <dbReference type="ARBA" id="ARBA00022562"/>
    </source>
</evidence>
<evidence type="ECO:0000256" key="9">
    <source>
        <dbReference type="ARBA" id="ARBA00022679"/>
    </source>
</evidence>
<dbReference type="SUPFAM" id="SSF56672">
    <property type="entry name" value="DNA/RNA polymerases"/>
    <property type="match status" value="1"/>
</dbReference>
<reference evidence="33 34" key="1">
    <citation type="journal article" date="2011" name="J. Gen. Virol.">
        <title>Complete nucleotide sequence and evolutionary analysis of a gorilla foamy virus.</title>
        <authorList>
            <person name="Schulze A."/>
            <person name="Lemey P."/>
            <person name="Schubert J."/>
            <person name="McClure M.O."/>
            <person name="Rethwilm A."/>
            <person name="Bodem J."/>
        </authorList>
    </citation>
    <scope>NUCLEOTIDE SEQUENCE [LARGE SCALE GENOMIC DNA]</scope>
</reference>
<dbReference type="PANTHER" id="PTHR37984:SF5">
    <property type="entry name" value="PROTEIN NYNRIN-LIKE"/>
    <property type="match status" value="1"/>
</dbReference>
<dbReference type="Gene3D" id="1.10.340.70">
    <property type="match status" value="1"/>
</dbReference>
<evidence type="ECO:0000256" key="28">
    <source>
        <dbReference type="SAM" id="MobiDB-lite"/>
    </source>
</evidence>
<dbReference type="GO" id="GO:0043657">
    <property type="term" value="C:host cell"/>
    <property type="evidence" value="ECO:0007669"/>
    <property type="project" value="GOC"/>
</dbReference>
<evidence type="ECO:0000256" key="8">
    <source>
        <dbReference type="ARBA" id="ARBA00022670"/>
    </source>
</evidence>
<dbReference type="EMBL" id="HM245790">
    <property type="protein sequence ID" value="ADN65591.1"/>
    <property type="molecule type" value="Genomic_DNA"/>
</dbReference>
<dbReference type="PROSITE" id="PS51531">
    <property type="entry name" value="FV_PR"/>
    <property type="match status" value="1"/>
</dbReference>
<dbReference type="InterPro" id="IPR012337">
    <property type="entry name" value="RNaseH-like_sf"/>
</dbReference>
<dbReference type="InterPro" id="IPR021109">
    <property type="entry name" value="Peptidase_aspartic_dom_sf"/>
</dbReference>
<dbReference type="Gene3D" id="6.10.20.110">
    <property type="match status" value="1"/>
</dbReference>
<dbReference type="InterPro" id="IPR043128">
    <property type="entry name" value="Rev_trsase/Diguanyl_cyclase"/>
</dbReference>
<evidence type="ECO:0000256" key="13">
    <source>
        <dbReference type="ARBA" id="ARBA00022750"/>
    </source>
</evidence>
<organism evidence="33 34">
    <name type="scientific">Western lowland gorilla simian foamy virus</name>
    <dbReference type="NCBI Taxonomy" id="2170204"/>
    <lineage>
        <taxon>Viruses</taxon>
        <taxon>Riboviria</taxon>
        <taxon>Pararnavirae</taxon>
        <taxon>Artverviricota</taxon>
        <taxon>Revtraviricetes</taxon>
        <taxon>Ortervirales</taxon>
        <taxon>Retroviridae</taxon>
        <taxon>Spumaretrovirinae</taxon>
        <taxon>Simiispumavirus</taxon>
        <taxon>Simiispumavirus gorgorgor</taxon>
    </lineage>
</organism>
<protein>
    <recommendedName>
        <fullName evidence="5">Pro-Pol polyprotein</fullName>
    </recommendedName>
    <alternativeName>
        <fullName evidence="27">Pr125Pol</fullName>
    </alternativeName>
</protein>
<dbReference type="GO" id="GO:0003964">
    <property type="term" value="F:RNA-directed DNA polymerase activity"/>
    <property type="evidence" value="ECO:0007669"/>
    <property type="project" value="UniProtKB-KW"/>
</dbReference>
<keyword evidence="9" id="KW-0808">Transferase</keyword>
<comment type="cofactor">
    <cofactor evidence="1">
        <name>Mg(2+)</name>
        <dbReference type="ChEBI" id="CHEBI:18420"/>
    </cofactor>
</comment>
<evidence type="ECO:0000256" key="5">
    <source>
        <dbReference type="ARBA" id="ARBA00016217"/>
    </source>
</evidence>
<keyword evidence="8" id="KW-0645">Protease</keyword>
<dbReference type="PROSITE" id="PS50878">
    <property type="entry name" value="RT_POL"/>
    <property type="match status" value="1"/>
</dbReference>
<dbReference type="GO" id="GO:0004523">
    <property type="term" value="F:RNA-DNA hybrid ribonuclease activity"/>
    <property type="evidence" value="ECO:0007669"/>
    <property type="project" value="InterPro"/>
</dbReference>
<feature type="domain" description="Integrase catalytic" evidence="31">
    <location>
        <begin position="869"/>
        <end position="1025"/>
    </location>
</feature>
<evidence type="ECO:0000256" key="4">
    <source>
        <dbReference type="ARBA" id="ARBA00004328"/>
    </source>
</evidence>
<keyword evidence="16" id="KW-0460">Magnesium</keyword>
<dbReference type="InterPro" id="IPR000477">
    <property type="entry name" value="RT_dom"/>
</dbReference>
<keyword evidence="17" id="KW-0946">Virion</keyword>
<dbReference type="Gene3D" id="2.40.70.10">
    <property type="entry name" value="Acid Proteases"/>
    <property type="match status" value="1"/>
</dbReference>
<evidence type="ECO:0000256" key="27">
    <source>
        <dbReference type="ARBA" id="ARBA00032885"/>
    </source>
</evidence>
<dbReference type="PROSITE" id="PS50994">
    <property type="entry name" value="INTEGRASE"/>
    <property type="match status" value="1"/>
</dbReference>
<evidence type="ECO:0000256" key="3">
    <source>
        <dbReference type="ARBA" id="ARBA00004192"/>
    </source>
</evidence>
<dbReference type="Pfam" id="PF00078">
    <property type="entry name" value="RVT_1"/>
    <property type="match status" value="1"/>
</dbReference>
<dbReference type="FunFam" id="3.30.420.10:FF:000263">
    <property type="entry name" value="Pro-Pol polyprotein"/>
    <property type="match status" value="1"/>
</dbReference>
<keyword evidence="10" id="KW-0548">Nucleotidyltransferase</keyword>
<dbReference type="GO" id="GO:0003887">
    <property type="term" value="F:DNA-directed DNA polymerase activity"/>
    <property type="evidence" value="ECO:0007669"/>
    <property type="project" value="UniProtKB-KW"/>
</dbReference>
<dbReference type="InterPro" id="IPR002156">
    <property type="entry name" value="RNaseH_domain"/>
</dbReference>
<evidence type="ECO:0000256" key="10">
    <source>
        <dbReference type="ARBA" id="ARBA00022695"/>
    </source>
</evidence>
<dbReference type="InterPro" id="IPR036397">
    <property type="entry name" value="RNaseH_sf"/>
</dbReference>
<keyword evidence="26" id="KW-1160">Virus entry into host cell</keyword>
<dbReference type="GO" id="GO:0006508">
    <property type="term" value="P:proteolysis"/>
    <property type="evidence" value="ECO:0007669"/>
    <property type="project" value="UniProtKB-KW"/>
</dbReference>
<keyword evidence="18" id="KW-0694">RNA-binding</keyword>
<evidence type="ECO:0000259" key="32">
    <source>
        <dbReference type="PROSITE" id="PS51531"/>
    </source>
</evidence>
<evidence type="ECO:0000259" key="29">
    <source>
        <dbReference type="PROSITE" id="PS50878"/>
    </source>
</evidence>
<evidence type="ECO:0000256" key="19">
    <source>
        <dbReference type="ARBA" id="ARBA00022908"/>
    </source>
</evidence>
<dbReference type="InterPro" id="IPR043502">
    <property type="entry name" value="DNA/RNA_pol_sf"/>
</dbReference>
<dbReference type="Pfam" id="PF03539">
    <property type="entry name" value="Spuma_A9PTase"/>
    <property type="match status" value="1"/>
</dbReference>
<dbReference type="Pfam" id="PF17921">
    <property type="entry name" value="Integrase_H2C2"/>
    <property type="match status" value="1"/>
</dbReference>
<dbReference type="PANTHER" id="PTHR37984">
    <property type="entry name" value="PROTEIN CBG26694"/>
    <property type="match status" value="1"/>
</dbReference>
<feature type="domain" description="RNase H type-1" evidence="30">
    <location>
        <begin position="591"/>
        <end position="749"/>
    </location>
</feature>
<dbReference type="Gene3D" id="3.10.10.10">
    <property type="entry name" value="HIV Type 1 Reverse Transcriptase, subunit A, domain 1"/>
    <property type="match status" value="1"/>
</dbReference>
<feature type="region of interest" description="Disordered" evidence="28">
    <location>
        <begin position="1053"/>
        <end position="1073"/>
    </location>
</feature>
<keyword evidence="13" id="KW-0064">Aspartyl protease</keyword>
<dbReference type="GO" id="GO:0044423">
    <property type="term" value="C:virion component"/>
    <property type="evidence" value="ECO:0007669"/>
    <property type="project" value="UniProtKB-KW"/>
</dbReference>
<evidence type="ECO:0000256" key="24">
    <source>
        <dbReference type="ARBA" id="ARBA00023200"/>
    </source>
</evidence>
<keyword evidence="7" id="KW-1048">Host nucleus</keyword>
<dbReference type="GO" id="GO:0046872">
    <property type="term" value="F:metal ion binding"/>
    <property type="evidence" value="ECO:0007669"/>
    <property type="project" value="UniProtKB-KW"/>
</dbReference>
<evidence type="ECO:0000256" key="23">
    <source>
        <dbReference type="ARBA" id="ARBA00023195"/>
    </source>
</evidence>
<dbReference type="MEROPS" id="A09.001"/>
<dbReference type="PRINTS" id="PR00920">
    <property type="entry name" value="SPUMVIRPTASE"/>
</dbReference>
<dbReference type="Gene3D" id="3.30.420.10">
    <property type="entry name" value="Ribonuclease H-like superfamily/Ribonuclease H"/>
    <property type="match status" value="2"/>
</dbReference>
<feature type="compositionally biased region" description="Polar residues" evidence="28">
    <location>
        <begin position="1053"/>
        <end position="1067"/>
    </location>
</feature>
<dbReference type="Pfam" id="PF18103">
    <property type="entry name" value="SH3_11"/>
    <property type="match status" value="1"/>
</dbReference>
<dbReference type="GO" id="GO:0006310">
    <property type="term" value="P:DNA recombination"/>
    <property type="evidence" value="ECO:0007669"/>
    <property type="project" value="UniProtKB-KW"/>
</dbReference>
<keyword evidence="6" id="KW-1163">Viral penetration into host nucleus</keyword>
<keyword evidence="15" id="KW-0378">Hydrolase</keyword>
<accession>E2GD57</accession>
<evidence type="ECO:0000256" key="14">
    <source>
        <dbReference type="ARBA" id="ARBA00022759"/>
    </source>
</evidence>
<dbReference type="GO" id="GO:0075713">
    <property type="term" value="P:establishment of integrated proviral latency"/>
    <property type="evidence" value="ECO:0007669"/>
    <property type="project" value="UniProtKB-KW"/>
</dbReference>
<feature type="domain" description="Reverse transcriptase" evidence="29">
    <location>
        <begin position="186"/>
        <end position="363"/>
    </location>
</feature>
<evidence type="ECO:0000256" key="1">
    <source>
        <dbReference type="ARBA" id="ARBA00001946"/>
    </source>
</evidence>
<dbReference type="InterPro" id="IPR050951">
    <property type="entry name" value="Retrovirus_Pol_polyprotein"/>
</dbReference>
<dbReference type="SUPFAM" id="SSF53098">
    <property type="entry name" value="Ribonuclease H-like"/>
    <property type="match status" value="2"/>
</dbReference>
<evidence type="ECO:0000256" key="2">
    <source>
        <dbReference type="ARBA" id="ARBA00004147"/>
    </source>
</evidence>
<dbReference type="GO" id="GO:0015074">
    <property type="term" value="P:DNA integration"/>
    <property type="evidence" value="ECO:0007669"/>
    <property type="project" value="UniProtKB-KW"/>
</dbReference>
<evidence type="ECO:0000256" key="15">
    <source>
        <dbReference type="ARBA" id="ARBA00022801"/>
    </source>
</evidence>
<keyword evidence="11" id="KW-0540">Nuclease</keyword>
<keyword evidence="25" id="KW-0511">Multifunctional enzyme</keyword>
<dbReference type="GO" id="GO:0003723">
    <property type="term" value="F:RNA binding"/>
    <property type="evidence" value="ECO:0007669"/>
    <property type="project" value="UniProtKB-KW"/>
</dbReference>
<dbReference type="Proteomes" id="UP000111632">
    <property type="component" value="Segment"/>
</dbReference>
<evidence type="ECO:0000256" key="12">
    <source>
        <dbReference type="ARBA" id="ARBA00022723"/>
    </source>
</evidence>
<dbReference type="PROSITE" id="PS50879">
    <property type="entry name" value="RNASE_H_1"/>
    <property type="match status" value="1"/>
</dbReference>
<evidence type="ECO:0000313" key="33">
    <source>
        <dbReference type="EMBL" id="ADN65591.1"/>
    </source>
</evidence>
<dbReference type="RefSeq" id="YP_009508571.1">
    <property type="nucleotide sequence ID" value="NC_039029.1"/>
</dbReference>
<dbReference type="Gene3D" id="3.30.70.270">
    <property type="match status" value="2"/>
</dbReference>
<evidence type="ECO:0000256" key="18">
    <source>
        <dbReference type="ARBA" id="ARBA00022884"/>
    </source>
</evidence>
<comment type="subcellular location">
    <subcellularLocation>
        <location evidence="3">Host cytoplasm</location>
    </subcellularLocation>
    <subcellularLocation>
        <location evidence="2">Host nucleus</location>
    </subcellularLocation>
    <subcellularLocation>
        <location evidence="4">Virion</location>
    </subcellularLocation>
</comment>
<evidence type="ECO:0000256" key="20">
    <source>
        <dbReference type="ARBA" id="ARBA00022918"/>
    </source>
</evidence>
<evidence type="ECO:0000313" key="34">
    <source>
        <dbReference type="Proteomes" id="UP000111632"/>
    </source>
</evidence>
<evidence type="ECO:0000256" key="17">
    <source>
        <dbReference type="ARBA" id="ARBA00022844"/>
    </source>
</evidence>
<proteinExistence type="predicted"/>
<feature type="region of interest" description="Disordered" evidence="28">
    <location>
        <begin position="1122"/>
        <end position="1141"/>
    </location>
</feature>
<keyword evidence="21" id="KW-0239">DNA-directed DNA polymerase</keyword>
<keyword evidence="19" id="KW-0229">DNA integration</keyword>
<feature type="compositionally biased region" description="Polar residues" evidence="28">
    <location>
        <begin position="1127"/>
        <end position="1141"/>
    </location>
</feature>
<dbReference type="InterPro" id="IPR041588">
    <property type="entry name" value="Integrase_H2C2"/>
</dbReference>
<dbReference type="GO" id="GO:0042025">
    <property type="term" value="C:host cell nucleus"/>
    <property type="evidence" value="ECO:0007669"/>
    <property type="project" value="UniProtKB-SubCell"/>
</dbReference>
<name>E2GD57_9RETR</name>
<dbReference type="Pfam" id="PF00665">
    <property type="entry name" value="rve"/>
    <property type="match status" value="1"/>
</dbReference>
<dbReference type="GeneID" id="37620054"/>
<evidence type="ECO:0000256" key="26">
    <source>
        <dbReference type="ARBA" id="ARBA00023296"/>
    </source>
</evidence>
<evidence type="ECO:0000256" key="16">
    <source>
        <dbReference type="ARBA" id="ARBA00022842"/>
    </source>
</evidence>